<dbReference type="RefSeq" id="WP_156413553.1">
    <property type="nucleotide sequence ID" value="NZ_LN681225.1"/>
</dbReference>
<organism evidence="1 2">
    <name type="scientific">Legionella hackeliae</name>
    <dbReference type="NCBI Taxonomy" id="449"/>
    <lineage>
        <taxon>Bacteria</taxon>
        <taxon>Pseudomonadati</taxon>
        <taxon>Pseudomonadota</taxon>
        <taxon>Gammaproteobacteria</taxon>
        <taxon>Legionellales</taxon>
        <taxon>Legionellaceae</taxon>
        <taxon>Legionella</taxon>
    </lineage>
</organism>
<reference evidence="2" key="1">
    <citation type="submission" date="2014-09" db="EMBL/GenBank/DDBJ databases">
        <authorList>
            <person name="Gomez-Valero L."/>
        </authorList>
    </citation>
    <scope>NUCLEOTIDE SEQUENCE [LARGE SCALE GENOMIC DNA]</scope>
    <source>
        <strain evidence="2">ATCC35250</strain>
    </source>
</reference>
<name>A0A0A8UZM7_LEGHA</name>
<evidence type="ECO:0000313" key="1">
    <source>
        <dbReference type="EMBL" id="CEK12219.1"/>
    </source>
</evidence>
<dbReference type="OrthoDB" id="5639593at2"/>
<keyword evidence="2" id="KW-1185">Reference proteome</keyword>
<evidence type="ECO:0000313" key="2">
    <source>
        <dbReference type="Proteomes" id="UP000032803"/>
    </source>
</evidence>
<sequence length="57" mass="6303">METKNERIFAYTMAKILDRSDLNKVSGGTAQATYLQTCRATGSNASDMDTLYDVTPH</sequence>
<dbReference type="KEGG" id="lha:LHA_3237"/>
<dbReference type="EMBL" id="LN681225">
    <property type="protein sequence ID" value="CEK12219.1"/>
    <property type="molecule type" value="Genomic_DNA"/>
</dbReference>
<dbReference type="PATRIC" id="fig|449.7.peg.1761"/>
<dbReference type="Proteomes" id="UP000032803">
    <property type="component" value="Chromosome I"/>
</dbReference>
<gene>
    <name evidence="1" type="ORF">LHA_3237</name>
</gene>
<dbReference type="AlphaFoldDB" id="A0A0A8UZM7"/>
<dbReference type="HOGENOM" id="CLU_2954905_0_0_6"/>
<proteinExistence type="predicted"/>
<accession>A0A0A8UZM7</accession>
<protein>
    <submittedName>
        <fullName evidence="1">Uncharacterized protein</fullName>
    </submittedName>
</protein>
<dbReference type="STRING" id="449.LHA_3237"/>